<organism evidence="13 14">
    <name type="scientific">Alkalicella caledoniensis</name>
    <dbReference type="NCBI Taxonomy" id="2731377"/>
    <lineage>
        <taxon>Bacteria</taxon>
        <taxon>Bacillati</taxon>
        <taxon>Bacillota</taxon>
        <taxon>Clostridia</taxon>
        <taxon>Eubacteriales</taxon>
        <taxon>Proteinivoracaceae</taxon>
        <taxon>Alkalicella</taxon>
    </lineage>
</organism>
<dbReference type="InterPro" id="IPR035911">
    <property type="entry name" value="MurE/MurF_N"/>
</dbReference>
<evidence type="ECO:0000256" key="5">
    <source>
        <dbReference type="ARBA" id="ARBA00022984"/>
    </source>
</evidence>
<reference evidence="13 14" key="1">
    <citation type="submission" date="2020-07" db="EMBL/GenBank/DDBJ databases">
        <title>Alkalicella. sp. LB2 genome.</title>
        <authorList>
            <person name="Postec A."/>
            <person name="Quemeneur M."/>
        </authorList>
    </citation>
    <scope>NUCLEOTIDE SEQUENCE [LARGE SCALE GENOMIC DNA]</scope>
    <source>
        <strain evidence="13 14">LB2</strain>
    </source>
</reference>
<comment type="caution">
    <text evidence="8">Lacks conserved residue(s) required for the propagation of feature annotation.</text>
</comment>
<keyword evidence="8" id="KW-0963">Cytoplasm</keyword>
<dbReference type="GO" id="GO:0000287">
    <property type="term" value="F:magnesium ion binding"/>
    <property type="evidence" value="ECO:0007669"/>
    <property type="project" value="UniProtKB-UniRule"/>
</dbReference>
<dbReference type="GO" id="GO:0005737">
    <property type="term" value="C:cytoplasm"/>
    <property type="evidence" value="ECO:0007669"/>
    <property type="project" value="UniProtKB-SubCell"/>
</dbReference>
<dbReference type="KEGG" id="acae:HYG86_16625"/>
<feature type="domain" description="Mur ligase C-terminal" evidence="11">
    <location>
        <begin position="332"/>
        <end position="457"/>
    </location>
</feature>
<dbReference type="GO" id="GO:0051301">
    <property type="term" value="P:cell division"/>
    <property type="evidence" value="ECO:0007669"/>
    <property type="project" value="UniProtKB-KW"/>
</dbReference>
<dbReference type="Proteomes" id="UP000516160">
    <property type="component" value="Chromosome"/>
</dbReference>
<name>A0A7G9WC67_ALKCA</name>
<comment type="PTM">
    <text evidence="8">Carboxylation is probably crucial for Mg(2+) binding and, consequently, for the gamma-phosphate positioning of ATP.</text>
</comment>
<accession>A0A7G9WC67</accession>
<evidence type="ECO:0000313" key="13">
    <source>
        <dbReference type="EMBL" id="QNO16279.1"/>
    </source>
</evidence>
<comment type="function">
    <text evidence="8">Catalyzes the addition of an amino acid to the nucleotide precursor UDP-N-acetylmuramoyl-L-alanyl-D-glutamate (UMAG) in the biosynthesis of bacterial cell-wall peptidoglycan.</text>
</comment>
<dbReference type="PANTHER" id="PTHR23135:SF4">
    <property type="entry name" value="UDP-N-ACETYLMURAMOYL-L-ALANYL-D-GLUTAMATE--2,6-DIAMINOPIMELATE LIGASE MURE HOMOLOG, CHLOROPLASTIC"/>
    <property type="match status" value="1"/>
</dbReference>
<dbReference type="EMBL" id="CP058559">
    <property type="protein sequence ID" value="QNO16279.1"/>
    <property type="molecule type" value="Genomic_DNA"/>
</dbReference>
<keyword evidence="4 8" id="KW-0133">Cell shape</keyword>
<keyword evidence="8" id="KW-0460">Magnesium</keyword>
<comment type="subcellular location">
    <subcellularLocation>
        <location evidence="8 9">Cytoplasm</location>
    </subcellularLocation>
</comment>
<dbReference type="InterPro" id="IPR004101">
    <property type="entry name" value="Mur_ligase_C"/>
</dbReference>
<dbReference type="Pfam" id="PF01225">
    <property type="entry name" value="Mur_ligase"/>
    <property type="match status" value="1"/>
</dbReference>
<feature type="binding site" evidence="8">
    <location>
        <position position="187"/>
    </location>
    <ligand>
        <name>UDP-N-acetyl-alpha-D-muramoyl-L-alanyl-D-glutamate</name>
        <dbReference type="ChEBI" id="CHEBI:83900"/>
    </ligand>
</feature>
<evidence type="ECO:0000256" key="1">
    <source>
        <dbReference type="ARBA" id="ARBA00004752"/>
    </source>
</evidence>
<evidence type="ECO:0000256" key="6">
    <source>
        <dbReference type="ARBA" id="ARBA00023306"/>
    </source>
</evidence>
<dbReference type="InterPro" id="IPR036615">
    <property type="entry name" value="Mur_ligase_C_dom_sf"/>
</dbReference>
<dbReference type="GO" id="GO:0009252">
    <property type="term" value="P:peptidoglycan biosynthetic process"/>
    <property type="evidence" value="ECO:0007669"/>
    <property type="project" value="UniProtKB-UniRule"/>
</dbReference>
<dbReference type="GO" id="GO:0016881">
    <property type="term" value="F:acid-amino acid ligase activity"/>
    <property type="evidence" value="ECO:0007669"/>
    <property type="project" value="UniProtKB-UniRule"/>
</dbReference>
<feature type="binding site" evidence="8">
    <location>
        <begin position="110"/>
        <end position="116"/>
    </location>
    <ligand>
        <name>ATP</name>
        <dbReference type="ChEBI" id="CHEBI:30616"/>
    </ligand>
</feature>
<dbReference type="Pfam" id="PF08245">
    <property type="entry name" value="Mur_ligase_M"/>
    <property type="match status" value="1"/>
</dbReference>
<proteinExistence type="inferred from homology"/>
<evidence type="ECO:0000256" key="8">
    <source>
        <dbReference type="HAMAP-Rule" id="MF_00208"/>
    </source>
</evidence>
<dbReference type="GO" id="GO:0071555">
    <property type="term" value="P:cell wall organization"/>
    <property type="evidence" value="ECO:0007669"/>
    <property type="project" value="UniProtKB-KW"/>
</dbReference>
<feature type="binding site" evidence="8">
    <location>
        <position position="151"/>
    </location>
    <ligand>
        <name>UDP-N-acetyl-alpha-D-muramoyl-L-alanyl-D-glutamate</name>
        <dbReference type="ChEBI" id="CHEBI:83900"/>
    </ligand>
</feature>
<dbReference type="NCBIfam" id="TIGR01085">
    <property type="entry name" value="murE"/>
    <property type="match status" value="1"/>
</dbReference>
<dbReference type="InterPro" id="IPR005761">
    <property type="entry name" value="UDP-N-AcMur-Glu-dNH2Pim_ligase"/>
</dbReference>
<keyword evidence="14" id="KW-1185">Reference proteome</keyword>
<dbReference type="Gene3D" id="3.40.1190.10">
    <property type="entry name" value="Mur-like, catalytic domain"/>
    <property type="match status" value="1"/>
</dbReference>
<dbReference type="UniPathway" id="UPA00219"/>
<evidence type="ECO:0000259" key="12">
    <source>
        <dbReference type="Pfam" id="PF08245"/>
    </source>
</evidence>
<keyword evidence="5 8" id="KW-0573">Peptidoglycan synthesis</keyword>
<gene>
    <name evidence="8" type="primary">murE</name>
    <name evidence="13" type="ORF">HYG86_16625</name>
</gene>
<protein>
    <recommendedName>
        <fullName evidence="8">UDP-N-acetylmuramyl-tripeptide synthetase</fullName>
        <ecNumber evidence="8">6.3.2.-</ecNumber>
    </recommendedName>
    <alternativeName>
        <fullName evidence="8">UDP-MurNAc-tripeptide synthetase</fullName>
    </alternativeName>
</protein>
<keyword evidence="8 13" id="KW-0436">Ligase</keyword>
<dbReference type="Pfam" id="PF02875">
    <property type="entry name" value="Mur_ligase_C"/>
    <property type="match status" value="1"/>
</dbReference>
<keyword evidence="8" id="KW-0547">Nucleotide-binding</keyword>
<dbReference type="GO" id="GO:0008360">
    <property type="term" value="P:regulation of cell shape"/>
    <property type="evidence" value="ECO:0007669"/>
    <property type="project" value="UniProtKB-KW"/>
</dbReference>
<feature type="domain" description="Mur ligase N-terminal catalytic" evidence="10">
    <location>
        <begin position="25"/>
        <end position="94"/>
    </location>
</feature>
<evidence type="ECO:0000256" key="3">
    <source>
        <dbReference type="ARBA" id="ARBA00022618"/>
    </source>
</evidence>
<dbReference type="EC" id="6.3.2.-" evidence="8"/>
<evidence type="ECO:0000259" key="11">
    <source>
        <dbReference type="Pfam" id="PF02875"/>
    </source>
</evidence>
<dbReference type="InterPro" id="IPR000713">
    <property type="entry name" value="Mur_ligase_N"/>
</dbReference>
<dbReference type="Gene3D" id="3.40.1390.10">
    <property type="entry name" value="MurE/MurF, N-terminal domain"/>
    <property type="match status" value="1"/>
</dbReference>
<dbReference type="PANTHER" id="PTHR23135">
    <property type="entry name" value="MUR LIGASE FAMILY MEMBER"/>
    <property type="match status" value="1"/>
</dbReference>
<feature type="binding site" evidence="8">
    <location>
        <position position="32"/>
    </location>
    <ligand>
        <name>UDP-N-acetyl-alpha-D-muramoyl-L-alanyl-D-glutamate</name>
        <dbReference type="ChEBI" id="CHEBI:83900"/>
    </ligand>
</feature>
<feature type="binding site" evidence="8">
    <location>
        <position position="179"/>
    </location>
    <ligand>
        <name>UDP-N-acetyl-alpha-D-muramoyl-L-alanyl-D-glutamate</name>
        <dbReference type="ChEBI" id="CHEBI:83900"/>
    </ligand>
</feature>
<dbReference type="InterPro" id="IPR013221">
    <property type="entry name" value="Mur_ligase_cen"/>
</dbReference>
<dbReference type="RefSeq" id="WP_213166671.1">
    <property type="nucleotide sequence ID" value="NZ_CP058559.1"/>
</dbReference>
<comment type="similarity">
    <text evidence="2 8">Belongs to the MurCDEF family. MurE subfamily.</text>
</comment>
<evidence type="ECO:0000256" key="7">
    <source>
        <dbReference type="ARBA" id="ARBA00023316"/>
    </source>
</evidence>
<comment type="cofactor">
    <cofactor evidence="8">
        <name>Mg(2+)</name>
        <dbReference type="ChEBI" id="CHEBI:18420"/>
    </cofactor>
</comment>
<evidence type="ECO:0000313" key="14">
    <source>
        <dbReference type="Proteomes" id="UP000516160"/>
    </source>
</evidence>
<keyword evidence="3 8" id="KW-0132">Cell division</keyword>
<comment type="pathway">
    <text evidence="1 8 9">Cell wall biogenesis; peptidoglycan biosynthesis.</text>
</comment>
<feature type="domain" description="Mur ligase central" evidence="12">
    <location>
        <begin position="108"/>
        <end position="310"/>
    </location>
</feature>
<dbReference type="GO" id="GO:0005524">
    <property type="term" value="F:ATP binding"/>
    <property type="evidence" value="ECO:0007669"/>
    <property type="project" value="UniProtKB-UniRule"/>
</dbReference>
<evidence type="ECO:0000256" key="9">
    <source>
        <dbReference type="RuleBase" id="RU004135"/>
    </source>
</evidence>
<dbReference type="SUPFAM" id="SSF53623">
    <property type="entry name" value="MurD-like peptide ligases, catalytic domain"/>
    <property type="match status" value="1"/>
</dbReference>
<evidence type="ECO:0000259" key="10">
    <source>
        <dbReference type="Pfam" id="PF01225"/>
    </source>
</evidence>
<dbReference type="SUPFAM" id="SSF53244">
    <property type="entry name" value="MurD-like peptide ligases, peptide-binding domain"/>
    <property type="match status" value="1"/>
</dbReference>
<keyword evidence="8" id="KW-0067">ATP-binding</keyword>
<dbReference type="SUPFAM" id="SSF63418">
    <property type="entry name" value="MurE/MurF N-terminal domain"/>
    <property type="match status" value="1"/>
</dbReference>
<sequence length="492" mass="54680">MLLSTLVAGLKGKLIGDNDTKDIYIENICYDSRKVLKDSLFVCIEGYHSDGHQFAMDAVNKGASALIVEKELDVPCVQIKADNSRAALAYVSSIFYNKPSDKLKMIGVTGTNGKTTITHMLKSIIDKKEATGLIGTVGIQIGDDDYLPVNNTSPESLEFQHTLDKMVKAGINTVVSEVSSHGLEEHRVDYCDFDVAVFANLSQDHLDFHKNMESYFNSKAKLFNKLKDKNSCSVINIDDQYGSRLVNIVTSNVITYALEDRTAHVVGAITERNKQGTQFTVSFQKQNIAINLPMTGDFNVSNALAACAVALSLGYDLHSIKRGLEDLKQIPGRLEKIDLGQKFSIYIDFAHTPDGLEKVLSNLSRIKENNLITVFGCPGNSDVEKRPIMAKIAQRYSDKVIVTMDNPKYEDPEEIVADIVKGFEKNIYETITDREKAIMFTLEKAKANDIVLLAGKGHENYQLIKGEKIPYSDKEVVYKFFAKGWKSEVASE</sequence>
<dbReference type="NCBIfam" id="NF001126">
    <property type="entry name" value="PRK00139.1-4"/>
    <property type="match status" value="1"/>
</dbReference>
<dbReference type="InterPro" id="IPR036565">
    <property type="entry name" value="Mur-like_cat_sf"/>
</dbReference>
<keyword evidence="6 8" id="KW-0131">Cell cycle</keyword>
<dbReference type="HAMAP" id="MF_00208">
    <property type="entry name" value="MurE"/>
    <property type="match status" value="1"/>
</dbReference>
<keyword evidence="7 8" id="KW-0961">Cell wall biogenesis/degradation</keyword>
<dbReference type="NCBIfam" id="NF001124">
    <property type="entry name" value="PRK00139.1-2"/>
    <property type="match status" value="1"/>
</dbReference>
<dbReference type="Gene3D" id="3.90.190.20">
    <property type="entry name" value="Mur ligase, C-terminal domain"/>
    <property type="match status" value="1"/>
</dbReference>
<evidence type="ECO:0000256" key="2">
    <source>
        <dbReference type="ARBA" id="ARBA00005898"/>
    </source>
</evidence>
<evidence type="ECO:0000256" key="4">
    <source>
        <dbReference type="ARBA" id="ARBA00022960"/>
    </source>
</evidence>
<dbReference type="AlphaFoldDB" id="A0A7G9WC67"/>
<feature type="modified residue" description="N6-carboxylysine" evidence="8">
    <location>
        <position position="219"/>
    </location>
</feature>